<evidence type="ECO:0000256" key="4">
    <source>
        <dbReference type="ARBA" id="ARBA00022741"/>
    </source>
</evidence>
<dbReference type="EMBL" id="MFQS01000010">
    <property type="protein sequence ID" value="OGH83832.1"/>
    <property type="molecule type" value="Genomic_DNA"/>
</dbReference>
<comment type="caution">
    <text evidence="12">The sequence shown here is derived from an EMBL/GenBank/DDBJ whole genome shotgun (WGS) entry which is preliminary data.</text>
</comment>
<sequence>MCGINGFNFSNEELIRKMNAKVKHRGPDGDGVFVCGDASLGHTRLSIIDLSEKASQPMFSRDESLVLVFNGEIYNFQEIRDELRKKGHQFRSNSDSEVILNSYIEYGVDCLQKFNGIFAFAIFDKKDNSFFIARDRIGIKPLYYYWDPSTSSGRAKLVFSSEIKAILEHNIERKINKGALNIYFRTLYVPAPLTMFEGINKLEPASYLIYKNNKLEQKKYWQPSDFTDIANRSEAMAKIKELMKDSVRLQLISDRPVGIFLSGGIDSTVITGLVSELTNDKIKTFSANYDIKVNKFNIDADLAVRTSKYYQTEHQEVLVTGKDARDNFQKVIWNMDEPVANATQIATYLLSKETSREVAVVLGGDGGDELFGGYERYKLSGLISQYQKMPEILKKIVGEPAINFLKTKNKSIEKLRLIGKADRYLSFMSQEEKNISLFLKNEYNDKSIVGRFYEEKYFSEDMKDYEKQFMWADIRSWLPNESLIRSDKMSMAFGLEQRVPILDHRLVELSLKIPTKWKIKGKNSKAIFKEAMKEYIPEYIMNQPKRGWTSPASGWLRAEMKDLAYETLSPKYNPGMEEFFDFDNIKLMLDNHIEKKEYNMNLLWALITFQMWYRHFIKEKST</sequence>
<feature type="site" description="Important for beta-aspartyl-AMP intermediate formation" evidence="10">
    <location>
        <position position="365"/>
    </location>
</feature>
<evidence type="ECO:0000256" key="7">
    <source>
        <dbReference type="ARBA" id="ARBA00048741"/>
    </source>
</evidence>
<dbReference type="CDD" id="cd01991">
    <property type="entry name" value="Asn_synthase_B_C"/>
    <property type="match status" value="1"/>
</dbReference>
<dbReference type="PIRSF" id="PIRSF001589">
    <property type="entry name" value="Asn_synthetase_glu-h"/>
    <property type="match status" value="1"/>
</dbReference>
<evidence type="ECO:0000256" key="5">
    <source>
        <dbReference type="ARBA" id="ARBA00022840"/>
    </source>
</evidence>
<dbReference type="Gene3D" id="3.40.50.620">
    <property type="entry name" value="HUPs"/>
    <property type="match status" value="1"/>
</dbReference>
<dbReference type="EC" id="6.3.5.4" evidence="3"/>
<evidence type="ECO:0000256" key="3">
    <source>
        <dbReference type="ARBA" id="ARBA00012737"/>
    </source>
</evidence>
<dbReference type="AlphaFoldDB" id="A0A1F6NIZ4"/>
<dbReference type="InterPro" id="IPR029055">
    <property type="entry name" value="Ntn_hydrolases_N"/>
</dbReference>
<feature type="domain" description="Glutamine amidotransferase type-2" evidence="11">
    <location>
        <begin position="2"/>
        <end position="213"/>
    </location>
</feature>
<feature type="binding site" evidence="9">
    <location>
        <position position="95"/>
    </location>
    <ligand>
        <name>L-glutamine</name>
        <dbReference type="ChEBI" id="CHEBI:58359"/>
    </ligand>
</feature>
<evidence type="ECO:0000256" key="9">
    <source>
        <dbReference type="PIRSR" id="PIRSR001589-2"/>
    </source>
</evidence>
<dbReference type="InterPro" id="IPR033738">
    <property type="entry name" value="AsnB_N"/>
</dbReference>
<dbReference type="NCBIfam" id="TIGR01536">
    <property type="entry name" value="asn_synth_AEB"/>
    <property type="match status" value="1"/>
</dbReference>
<evidence type="ECO:0000259" key="11">
    <source>
        <dbReference type="PROSITE" id="PS51278"/>
    </source>
</evidence>
<dbReference type="InterPro" id="IPR001962">
    <property type="entry name" value="Asn_synthase"/>
</dbReference>
<evidence type="ECO:0000256" key="1">
    <source>
        <dbReference type="ARBA" id="ARBA00005187"/>
    </source>
</evidence>
<feature type="active site" description="For GATase activity" evidence="8">
    <location>
        <position position="2"/>
    </location>
</feature>
<comment type="catalytic activity">
    <reaction evidence="7">
        <text>L-aspartate + L-glutamine + ATP + H2O = L-asparagine + L-glutamate + AMP + diphosphate + H(+)</text>
        <dbReference type="Rhea" id="RHEA:12228"/>
        <dbReference type="ChEBI" id="CHEBI:15377"/>
        <dbReference type="ChEBI" id="CHEBI:15378"/>
        <dbReference type="ChEBI" id="CHEBI:29985"/>
        <dbReference type="ChEBI" id="CHEBI:29991"/>
        <dbReference type="ChEBI" id="CHEBI:30616"/>
        <dbReference type="ChEBI" id="CHEBI:33019"/>
        <dbReference type="ChEBI" id="CHEBI:58048"/>
        <dbReference type="ChEBI" id="CHEBI:58359"/>
        <dbReference type="ChEBI" id="CHEBI:456215"/>
        <dbReference type="EC" id="6.3.5.4"/>
    </reaction>
</comment>
<evidence type="ECO:0000256" key="10">
    <source>
        <dbReference type="PIRSR" id="PIRSR001589-3"/>
    </source>
</evidence>
<evidence type="ECO:0000313" key="13">
    <source>
        <dbReference type="Proteomes" id="UP000176300"/>
    </source>
</evidence>
<dbReference type="GO" id="GO:0004066">
    <property type="term" value="F:asparagine synthase (glutamine-hydrolyzing) activity"/>
    <property type="evidence" value="ECO:0007669"/>
    <property type="project" value="UniProtKB-EC"/>
</dbReference>
<name>A0A1F6NIZ4_9BACT</name>
<dbReference type="InterPro" id="IPR014729">
    <property type="entry name" value="Rossmann-like_a/b/a_fold"/>
</dbReference>
<dbReference type="InterPro" id="IPR051786">
    <property type="entry name" value="ASN_synthetase/amidase"/>
</dbReference>
<evidence type="ECO:0000256" key="8">
    <source>
        <dbReference type="PIRSR" id="PIRSR001589-1"/>
    </source>
</evidence>
<dbReference type="STRING" id="1798697.A2373_00305"/>
<keyword evidence="5 9" id="KW-0067">ATP-binding</keyword>
<dbReference type="SUPFAM" id="SSF52402">
    <property type="entry name" value="Adenine nucleotide alpha hydrolases-like"/>
    <property type="match status" value="1"/>
</dbReference>
<dbReference type="Pfam" id="PF13537">
    <property type="entry name" value="GATase_7"/>
    <property type="match status" value="1"/>
</dbReference>
<gene>
    <name evidence="12" type="ORF">A2373_00305</name>
</gene>
<dbReference type="PANTHER" id="PTHR43284">
    <property type="entry name" value="ASPARAGINE SYNTHETASE (GLUTAMINE-HYDROLYZING)"/>
    <property type="match status" value="1"/>
</dbReference>
<evidence type="ECO:0000256" key="6">
    <source>
        <dbReference type="ARBA" id="ARBA00022962"/>
    </source>
</evidence>
<keyword evidence="8" id="KW-0028">Amino-acid biosynthesis</keyword>
<dbReference type="GO" id="GO:0005829">
    <property type="term" value="C:cytosol"/>
    <property type="evidence" value="ECO:0007669"/>
    <property type="project" value="TreeGrafter"/>
</dbReference>
<dbReference type="GO" id="GO:0006529">
    <property type="term" value="P:asparagine biosynthetic process"/>
    <property type="evidence" value="ECO:0007669"/>
    <property type="project" value="UniProtKB-KW"/>
</dbReference>
<dbReference type="InterPro" id="IPR017932">
    <property type="entry name" value="GATase_2_dom"/>
</dbReference>
<keyword evidence="8" id="KW-0061">Asparagine biosynthesis</keyword>
<accession>A0A1F6NIZ4</accession>
<dbReference type="Gene3D" id="3.60.20.10">
    <property type="entry name" value="Glutamine Phosphoribosylpyrophosphate, subunit 1, domain 1"/>
    <property type="match status" value="1"/>
</dbReference>
<comment type="similarity">
    <text evidence="2">Belongs to the asparagine synthetase family.</text>
</comment>
<organism evidence="12 13">
    <name type="scientific">Candidatus Magasanikbacteria bacterium RIFOXYB1_FULL_40_15</name>
    <dbReference type="NCBI Taxonomy" id="1798697"/>
    <lineage>
        <taxon>Bacteria</taxon>
        <taxon>Candidatus Magasanikiibacteriota</taxon>
    </lineage>
</organism>
<dbReference type="GO" id="GO:0005524">
    <property type="term" value="F:ATP binding"/>
    <property type="evidence" value="ECO:0007669"/>
    <property type="project" value="UniProtKB-KW"/>
</dbReference>
<protein>
    <recommendedName>
        <fullName evidence="3">asparagine synthase (glutamine-hydrolyzing)</fullName>
        <ecNumber evidence="3">6.3.5.4</ecNumber>
    </recommendedName>
</protein>
<dbReference type="Pfam" id="PF00733">
    <property type="entry name" value="Asn_synthase"/>
    <property type="match status" value="1"/>
</dbReference>
<keyword evidence="6 8" id="KW-0315">Glutamine amidotransferase</keyword>
<evidence type="ECO:0000313" key="12">
    <source>
        <dbReference type="EMBL" id="OGH83832.1"/>
    </source>
</evidence>
<dbReference type="PROSITE" id="PS51278">
    <property type="entry name" value="GATASE_TYPE_2"/>
    <property type="match status" value="1"/>
</dbReference>
<feature type="binding site" evidence="9">
    <location>
        <position position="291"/>
    </location>
    <ligand>
        <name>ATP</name>
        <dbReference type="ChEBI" id="CHEBI:30616"/>
    </ligand>
</feature>
<dbReference type="CDD" id="cd00712">
    <property type="entry name" value="AsnB"/>
    <property type="match status" value="1"/>
</dbReference>
<keyword evidence="4 9" id="KW-0547">Nucleotide-binding</keyword>
<dbReference type="SUPFAM" id="SSF56235">
    <property type="entry name" value="N-terminal nucleophile aminohydrolases (Ntn hydrolases)"/>
    <property type="match status" value="1"/>
</dbReference>
<dbReference type="Proteomes" id="UP000176300">
    <property type="component" value="Unassembled WGS sequence"/>
</dbReference>
<reference evidence="12 13" key="1">
    <citation type="journal article" date="2016" name="Nat. Commun.">
        <title>Thousands of microbial genomes shed light on interconnected biogeochemical processes in an aquifer system.</title>
        <authorList>
            <person name="Anantharaman K."/>
            <person name="Brown C.T."/>
            <person name="Hug L.A."/>
            <person name="Sharon I."/>
            <person name="Castelle C.J."/>
            <person name="Probst A.J."/>
            <person name="Thomas B.C."/>
            <person name="Singh A."/>
            <person name="Wilkins M.J."/>
            <person name="Karaoz U."/>
            <person name="Brodie E.L."/>
            <person name="Williams K.H."/>
            <person name="Hubbard S.S."/>
            <person name="Banfield J.F."/>
        </authorList>
    </citation>
    <scope>NUCLEOTIDE SEQUENCE [LARGE SCALE GENOMIC DNA]</scope>
</reference>
<dbReference type="PANTHER" id="PTHR43284:SF1">
    <property type="entry name" value="ASPARAGINE SYNTHETASE"/>
    <property type="match status" value="1"/>
</dbReference>
<comment type="pathway">
    <text evidence="1">Amino-acid biosynthesis; L-asparagine biosynthesis; L-asparagine from L-aspartate (L-Gln route): step 1/1.</text>
</comment>
<proteinExistence type="inferred from homology"/>
<dbReference type="InterPro" id="IPR006426">
    <property type="entry name" value="Asn_synth_AEB"/>
</dbReference>
<evidence type="ECO:0000256" key="2">
    <source>
        <dbReference type="ARBA" id="ARBA00005752"/>
    </source>
</evidence>